<keyword evidence="3 8" id="KW-0349">Heme</keyword>
<comment type="cofactor">
    <cofactor evidence="1 8">
        <name>heme</name>
        <dbReference type="ChEBI" id="CHEBI:30413"/>
    </cofactor>
</comment>
<dbReference type="VEuPathDB" id="FungiDB:Z518_04674"/>
<dbReference type="PANTHER" id="PTHR24305">
    <property type="entry name" value="CYTOCHROME P450"/>
    <property type="match status" value="1"/>
</dbReference>
<evidence type="ECO:0000256" key="3">
    <source>
        <dbReference type="ARBA" id="ARBA00022617"/>
    </source>
</evidence>
<keyword evidence="7 9" id="KW-0503">Monooxygenase</keyword>
<evidence type="ECO:0008006" key="13">
    <source>
        <dbReference type="Google" id="ProtNLM"/>
    </source>
</evidence>
<evidence type="ECO:0000256" key="8">
    <source>
        <dbReference type="PIRSR" id="PIRSR602401-1"/>
    </source>
</evidence>
<dbReference type="InterPro" id="IPR050121">
    <property type="entry name" value="Cytochrome_P450_monoxygenase"/>
</dbReference>
<accession>A0A0D2H8C6</accession>
<reference evidence="11 12" key="1">
    <citation type="submission" date="2015-01" db="EMBL/GenBank/DDBJ databases">
        <title>The Genome Sequence of Rhinocladiella mackenzie CBS 650.93.</title>
        <authorList>
            <consortium name="The Broad Institute Genomics Platform"/>
            <person name="Cuomo C."/>
            <person name="de Hoog S."/>
            <person name="Gorbushina A."/>
            <person name="Stielow B."/>
            <person name="Teixiera M."/>
            <person name="Abouelleil A."/>
            <person name="Chapman S.B."/>
            <person name="Priest M."/>
            <person name="Young S.K."/>
            <person name="Wortman J."/>
            <person name="Nusbaum C."/>
            <person name="Birren B."/>
        </authorList>
    </citation>
    <scope>NUCLEOTIDE SEQUENCE [LARGE SCALE GENOMIC DNA]</scope>
    <source>
        <strain evidence="11 12">CBS 650.93</strain>
    </source>
</reference>
<dbReference type="PANTHER" id="PTHR24305:SF230">
    <property type="entry name" value="P450, PUTATIVE (EUROFUNG)-RELATED"/>
    <property type="match status" value="1"/>
</dbReference>
<dbReference type="InterPro" id="IPR001128">
    <property type="entry name" value="Cyt_P450"/>
</dbReference>
<dbReference type="SUPFAM" id="SSF48264">
    <property type="entry name" value="Cytochrome P450"/>
    <property type="match status" value="1"/>
</dbReference>
<dbReference type="Proteomes" id="UP000053617">
    <property type="component" value="Unassembled WGS sequence"/>
</dbReference>
<feature type="signal peptide" evidence="10">
    <location>
        <begin position="1"/>
        <end position="18"/>
    </location>
</feature>
<dbReference type="PRINTS" id="PR00463">
    <property type="entry name" value="EP450I"/>
</dbReference>
<dbReference type="InterPro" id="IPR036396">
    <property type="entry name" value="Cyt_P450_sf"/>
</dbReference>
<evidence type="ECO:0000256" key="2">
    <source>
        <dbReference type="ARBA" id="ARBA00010617"/>
    </source>
</evidence>
<dbReference type="OrthoDB" id="1470350at2759"/>
<dbReference type="STRING" id="1442369.A0A0D2H8C6"/>
<feature type="chain" id="PRO_5002254496" description="Cytochrome P450 monooxygenase" evidence="10">
    <location>
        <begin position="19"/>
        <end position="498"/>
    </location>
</feature>
<dbReference type="GO" id="GO:0005506">
    <property type="term" value="F:iron ion binding"/>
    <property type="evidence" value="ECO:0007669"/>
    <property type="project" value="InterPro"/>
</dbReference>
<evidence type="ECO:0000256" key="1">
    <source>
        <dbReference type="ARBA" id="ARBA00001971"/>
    </source>
</evidence>
<keyword evidence="6 8" id="KW-0408">Iron</keyword>
<keyword evidence="12" id="KW-1185">Reference proteome</keyword>
<dbReference type="GO" id="GO:0016705">
    <property type="term" value="F:oxidoreductase activity, acting on paired donors, with incorporation or reduction of molecular oxygen"/>
    <property type="evidence" value="ECO:0007669"/>
    <property type="project" value="InterPro"/>
</dbReference>
<protein>
    <recommendedName>
        <fullName evidence="13">Cytochrome P450 monooxygenase</fullName>
    </recommendedName>
</protein>
<dbReference type="AlphaFoldDB" id="A0A0D2H8C6"/>
<sequence>MIWILLGLPVVLIASVLGSMLYNVCLHPLRAYPGPKLWAASRLPWIWYSCNGQVHTKILELHKKFGGIVRIAPNELSYTTGDAWKQIYGHRSPEMMKDLRGAGILPTFKGTDSIITAAHKDHIRMRRTVAYAFSEKALREQEHLLQGYVDLMISRLKDKCSECPQNLVNWYNWCTFDMMGDLTFAEPFGCLKEGQYHNWVRMIFDGVKAYPWVQAAVYYNLIWFVNWVTPKHLAEAKRNADANAYAKLDRRLEKKDLNRKDFMSYILRHNDEKGLSLPEMQETAVILIIAGSETTATFLSGATYYILRHPAVYTRLVREIRHLFSNYEDITMVKTNELKYLPAIVEETFRIYPPSPNAFPRIVPGKGEWIEGRWVPGNTTVGVNQYSASRDPRNFFEPEKFLPERWLPQSMHAGGDLPAENFAADQKQVVQPFSFGPRNCIGRNLAYAELQLILSKLLWTFDLQLAPDCDNGTWATKQPTYMLWEKPELNVILTPVKR</sequence>
<dbReference type="FunFam" id="1.10.630.10:FF:000047">
    <property type="entry name" value="Cytochrome P450 monooxygenase"/>
    <property type="match status" value="1"/>
</dbReference>
<dbReference type="HOGENOM" id="CLU_001570_14_11_1"/>
<dbReference type="EMBL" id="KN847477">
    <property type="protein sequence ID" value="KIX06698.1"/>
    <property type="molecule type" value="Genomic_DNA"/>
</dbReference>
<evidence type="ECO:0000256" key="7">
    <source>
        <dbReference type="ARBA" id="ARBA00023033"/>
    </source>
</evidence>
<dbReference type="InterPro" id="IPR017972">
    <property type="entry name" value="Cyt_P450_CS"/>
</dbReference>
<dbReference type="GO" id="GO:0004497">
    <property type="term" value="F:monooxygenase activity"/>
    <property type="evidence" value="ECO:0007669"/>
    <property type="project" value="UniProtKB-KW"/>
</dbReference>
<gene>
    <name evidence="11" type="ORF">Z518_04674</name>
</gene>
<comment type="similarity">
    <text evidence="2 9">Belongs to the cytochrome P450 family.</text>
</comment>
<dbReference type="GO" id="GO:0020037">
    <property type="term" value="F:heme binding"/>
    <property type="evidence" value="ECO:0007669"/>
    <property type="project" value="InterPro"/>
</dbReference>
<feature type="binding site" description="axial binding residue" evidence="8">
    <location>
        <position position="440"/>
    </location>
    <ligand>
        <name>heme</name>
        <dbReference type="ChEBI" id="CHEBI:30413"/>
    </ligand>
    <ligandPart>
        <name>Fe</name>
        <dbReference type="ChEBI" id="CHEBI:18248"/>
    </ligandPart>
</feature>
<evidence type="ECO:0000256" key="10">
    <source>
        <dbReference type="SAM" id="SignalP"/>
    </source>
</evidence>
<dbReference type="RefSeq" id="XP_013273834.1">
    <property type="nucleotide sequence ID" value="XM_013418380.1"/>
</dbReference>
<keyword evidence="4 8" id="KW-0479">Metal-binding</keyword>
<keyword evidence="10" id="KW-0732">Signal</keyword>
<dbReference type="GeneID" id="25292745"/>
<evidence type="ECO:0000313" key="11">
    <source>
        <dbReference type="EMBL" id="KIX06698.1"/>
    </source>
</evidence>
<evidence type="ECO:0000256" key="4">
    <source>
        <dbReference type="ARBA" id="ARBA00022723"/>
    </source>
</evidence>
<evidence type="ECO:0000313" key="12">
    <source>
        <dbReference type="Proteomes" id="UP000053617"/>
    </source>
</evidence>
<proteinExistence type="inferred from homology"/>
<dbReference type="Pfam" id="PF00067">
    <property type="entry name" value="p450"/>
    <property type="match status" value="1"/>
</dbReference>
<dbReference type="Gene3D" id="1.10.630.10">
    <property type="entry name" value="Cytochrome P450"/>
    <property type="match status" value="1"/>
</dbReference>
<organism evidence="11 12">
    <name type="scientific">Rhinocladiella mackenziei CBS 650.93</name>
    <dbReference type="NCBI Taxonomy" id="1442369"/>
    <lineage>
        <taxon>Eukaryota</taxon>
        <taxon>Fungi</taxon>
        <taxon>Dikarya</taxon>
        <taxon>Ascomycota</taxon>
        <taxon>Pezizomycotina</taxon>
        <taxon>Eurotiomycetes</taxon>
        <taxon>Chaetothyriomycetidae</taxon>
        <taxon>Chaetothyriales</taxon>
        <taxon>Herpotrichiellaceae</taxon>
        <taxon>Rhinocladiella</taxon>
    </lineage>
</organism>
<name>A0A0D2H8C6_9EURO</name>
<evidence type="ECO:0000256" key="9">
    <source>
        <dbReference type="RuleBase" id="RU000461"/>
    </source>
</evidence>
<keyword evidence="5 9" id="KW-0560">Oxidoreductase</keyword>
<evidence type="ECO:0000256" key="5">
    <source>
        <dbReference type="ARBA" id="ARBA00023002"/>
    </source>
</evidence>
<dbReference type="PRINTS" id="PR00385">
    <property type="entry name" value="P450"/>
</dbReference>
<dbReference type="InterPro" id="IPR002401">
    <property type="entry name" value="Cyt_P450_E_grp-I"/>
</dbReference>
<evidence type="ECO:0000256" key="6">
    <source>
        <dbReference type="ARBA" id="ARBA00023004"/>
    </source>
</evidence>
<dbReference type="PROSITE" id="PS00086">
    <property type="entry name" value="CYTOCHROME_P450"/>
    <property type="match status" value="1"/>
</dbReference>
<dbReference type="GO" id="GO:0009403">
    <property type="term" value="P:toxin biosynthetic process"/>
    <property type="evidence" value="ECO:0007669"/>
    <property type="project" value="UniProtKB-ARBA"/>
</dbReference>
<dbReference type="CDD" id="cd11058">
    <property type="entry name" value="CYP60B-like"/>
    <property type="match status" value="1"/>
</dbReference>